<keyword evidence="4" id="KW-0808">Transferase</keyword>
<keyword evidence="13" id="KW-1185">Reference proteome</keyword>
<gene>
    <name evidence="12" type="ORF">VNE69_05143</name>
</gene>
<organism evidence="12 13">
    <name type="scientific">Vairimorpha necatrix</name>
    <dbReference type="NCBI Taxonomy" id="6039"/>
    <lineage>
        <taxon>Eukaryota</taxon>
        <taxon>Fungi</taxon>
        <taxon>Fungi incertae sedis</taxon>
        <taxon>Microsporidia</taxon>
        <taxon>Nosematidae</taxon>
        <taxon>Vairimorpha</taxon>
    </lineage>
</organism>
<dbReference type="PANTHER" id="PTHR12209">
    <property type="entry name" value="NON-SPECIFIC SERINE/THREONINE PROTEIN KINASE"/>
    <property type="match status" value="1"/>
</dbReference>
<dbReference type="Gene3D" id="3.30.200.20">
    <property type="entry name" value="Phosphorylase Kinase, domain 1"/>
    <property type="match status" value="1"/>
</dbReference>
<dbReference type="InterPro" id="IPR022495">
    <property type="entry name" value="Bud32"/>
</dbReference>
<evidence type="ECO:0000256" key="8">
    <source>
        <dbReference type="ARBA" id="ARBA00022840"/>
    </source>
</evidence>
<evidence type="ECO:0000256" key="3">
    <source>
        <dbReference type="ARBA" id="ARBA00022527"/>
    </source>
</evidence>
<dbReference type="SUPFAM" id="SSF56112">
    <property type="entry name" value="Protein kinase-like (PK-like)"/>
    <property type="match status" value="1"/>
</dbReference>
<dbReference type="GeneID" id="90541367"/>
<dbReference type="PANTHER" id="PTHR12209:SF0">
    <property type="entry name" value="EKC_KEOPS COMPLEX SUBUNIT TP53RK"/>
    <property type="match status" value="1"/>
</dbReference>
<dbReference type="PROSITE" id="PS00109">
    <property type="entry name" value="PROTEIN_KINASE_TYR"/>
    <property type="match status" value="1"/>
</dbReference>
<dbReference type="NCBIfam" id="TIGR03724">
    <property type="entry name" value="arch_bud32"/>
    <property type="match status" value="1"/>
</dbReference>
<evidence type="ECO:0000256" key="4">
    <source>
        <dbReference type="ARBA" id="ARBA00022679"/>
    </source>
</evidence>
<dbReference type="GO" id="GO:0008033">
    <property type="term" value="P:tRNA processing"/>
    <property type="evidence" value="ECO:0007669"/>
    <property type="project" value="UniProtKB-KW"/>
</dbReference>
<evidence type="ECO:0000256" key="7">
    <source>
        <dbReference type="ARBA" id="ARBA00022777"/>
    </source>
</evidence>
<proteinExistence type="inferred from homology"/>
<dbReference type="InterPro" id="IPR011009">
    <property type="entry name" value="Kinase-like_dom_sf"/>
</dbReference>
<evidence type="ECO:0000256" key="5">
    <source>
        <dbReference type="ARBA" id="ARBA00022694"/>
    </source>
</evidence>
<keyword evidence="5" id="KW-0819">tRNA processing</keyword>
<dbReference type="Proteomes" id="UP001334084">
    <property type="component" value="Chromosome 5"/>
</dbReference>
<feature type="domain" description="RIO-type" evidence="11">
    <location>
        <begin position="30"/>
        <end position="129"/>
    </location>
</feature>
<dbReference type="InterPro" id="IPR008266">
    <property type="entry name" value="Tyr_kinase_AS"/>
</dbReference>
<keyword evidence="8" id="KW-0067">ATP-binding</keyword>
<protein>
    <recommendedName>
        <fullName evidence="2">non-specific serine/threonine protein kinase</fullName>
        <ecNumber evidence="2">2.7.11.1</ecNumber>
    </recommendedName>
</protein>
<evidence type="ECO:0000259" key="11">
    <source>
        <dbReference type="Pfam" id="PF01163"/>
    </source>
</evidence>
<dbReference type="GO" id="GO:0005524">
    <property type="term" value="F:ATP binding"/>
    <property type="evidence" value="ECO:0007669"/>
    <property type="project" value="UniProtKB-KW"/>
</dbReference>
<dbReference type="RefSeq" id="XP_065329699.1">
    <property type="nucleotide sequence ID" value="XM_065473627.1"/>
</dbReference>
<dbReference type="Pfam" id="PF01163">
    <property type="entry name" value="RIO1"/>
    <property type="match status" value="1"/>
</dbReference>
<dbReference type="NCBIfam" id="NF011462">
    <property type="entry name" value="PRK14879.1-3"/>
    <property type="match status" value="1"/>
</dbReference>
<comment type="catalytic activity">
    <reaction evidence="10">
        <text>L-seryl-[protein] + ATP = O-phospho-L-seryl-[protein] + ADP + H(+)</text>
        <dbReference type="Rhea" id="RHEA:17989"/>
        <dbReference type="Rhea" id="RHEA-COMP:9863"/>
        <dbReference type="Rhea" id="RHEA-COMP:11604"/>
        <dbReference type="ChEBI" id="CHEBI:15378"/>
        <dbReference type="ChEBI" id="CHEBI:29999"/>
        <dbReference type="ChEBI" id="CHEBI:30616"/>
        <dbReference type="ChEBI" id="CHEBI:83421"/>
        <dbReference type="ChEBI" id="CHEBI:456216"/>
        <dbReference type="EC" id="2.7.11.1"/>
    </reaction>
</comment>
<evidence type="ECO:0000256" key="6">
    <source>
        <dbReference type="ARBA" id="ARBA00022741"/>
    </source>
</evidence>
<reference evidence="12" key="1">
    <citation type="journal article" date="2024" name="BMC Genomics">
        <title>Functional annotation of a divergent genome using sequence and structure-based similarity.</title>
        <authorList>
            <person name="Svedberg D."/>
            <person name="Winiger R.R."/>
            <person name="Berg A."/>
            <person name="Sharma H."/>
            <person name="Tellgren-Roth C."/>
            <person name="Debrunner-Vossbrinck B.A."/>
            <person name="Vossbrinck C.R."/>
            <person name="Barandun J."/>
        </authorList>
    </citation>
    <scope>NUCLEOTIDE SEQUENCE</scope>
    <source>
        <strain evidence="12">Illinois isolate</strain>
    </source>
</reference>
<accession>A0AAX4JC66</accession>
<sequence>MKILFRGAESVIYLKDGLLHKERLRKKYRIEELDTKIIKQRTKKEVNILIKLNALGIPCPVYKHTEGNIIKMEYIDGKNVKDLTNLSEDIFKEIGKLVNILHTNNIIHGDLTTSNFIYKDKIFVIDFGLSYISTKAEDKAVDLYVFEKSVKCAHDEKFIKNFYEGYTCQGNQEEVMTRLELVRKRGRKQEIY</sequence>
<comment type="catalytic activity">
    <reaction evidence="9">
        <text>L-threonyl-[protein] + ATP = O-phospho-L-threonyl-[protein] + ADP + H(+)</text>
        <dbReference type="Rhea" id="RHEA:46608"/>
        <dbReference type="Rhea" id="RHEA-COMP:11060"/>
        <dbReference type="Rhea" id="RHEA-COMP:11605"/>
        <dbReference type="ChEBI" id="CHEBI:15378"/>
        <dbReference type="ChEBI" id="CHEBI:30013"/>
        <dbReference type="ChEBI" id="CHEBI:30616"/>
        <dbReference type="ChEBI" id="CHEBI:61977"/>
        <dbReference type="ChEBI" id="CHEBI:456216"/>
        <dbReference type="EC" id="2.7.11.1"/>
    </reaction>
</comment>
<dbReference type="EMBL" id="CP142730">
    <property type="protein sequence ID" value="WUR03554.1"/>
    <property type="molecule type" value="Genomic_DNA"/>
</dbReference>
<keyword evidence="3" id="KW-0723">Serine/threonine-protein kinase</keyword>
<dbReference type="GO" id="GO:0005829">
    <property type="term" value="C:cytosol"/>
    <property type="evidence" value="ECO:0007669"/>
    <property type="project" value="TreeGrafter"/>
</dbReference>
<evidence type="ECO:0000313" key="13">
    <source>
        <dbReference type="Proteomes" id="UP001334084"/>
    </source>
</evidence>
<comment type="similarity">
    <text evidence="1">Belongs to the protein kinase superfamily. BUD32 family.</text>
</comment>
<evidence type="ECO:0000256" key="9">
    <source>
        <dbReference type="ARBA" id="ARBA00047899"/>
    </source>
</evidence>
<evidence type="ECO:0000256" key="10">
    <source>
        <dbReference type="ARBA" id="ARBA00048679"/>
    </source>
</evidence>
<evidence type="ECO:0000256" key="2">
    <source>
        <dbReference type="ARBA" id="ARBA00012513"/>
    </source>
</evidence>
<dbReference type="Gene3D" id="1.10.510.10">
    <property type="entry name" value="Transferase(Phosphotransferase) domain 1"/>
    <property type="match status" value="1"/>
</dbReference>
<keyword evidence="6" id="KW-0547">Nucleotide-binding</keyword>
<name>A0AAX4JC66_9MICR</name>
<dbReference type="GO" id="GO:0004674">
    <property type="term" value="F:protein serine/threonine kinase activity"/>
    <property type="evidence" value="ECO:0007669"/>
    <property type="project" value="UniProtKB-KW"/>
</dbReference>
<dbReference type="EC" id="2.7.11.1" evidence="2"/>
<dbReference type="InterPro" id="IPR018934">
    <property type="entry name" value="RIO_dom"/>
</dbReference>
<dbReference type="AlphaFoldDB" id="A0AAX4JC66"/>
<evidence type="ECO:0000256" key="1">
    <source>
        <dbReference type="ARBA" id="ARBA00010630"/>
    </source>
</evidence>
<keyword evidence="7 12" id="KW-0418">Kinase</keyword>
<dbReference type="KEGG" id="vnx:VNE69_05143"/>
<evidence type="ECO:0000313" key="12">
    <source>
        <dbReference type="EMBL" id="WUR03554.1"/>
    </source>
</evidence>